<feature type="signal peptide" evidence="1">
    <location>
        <begin position="1"/>
        <end position="28"/>
    </location>
</feature>
<dbReference type="AlphaFoldDB" id="A0A0D9VYM9"/>
<dbReference type="PANTHER" id="PTHR33832:SF13">
    <property type="entry name" value="OS03G0733900 PROTEIN"/>
    <property type="match status" value="1"/>
</dbReference>
<proteinExistence type="predicted"/>
<name>A0A0D9VYM9_9ORYZ</name>
<dbReference type="HOGENOM" id="CLU_161679_1_1_1"/>
<dbReference type="EnsemblPlants" id="LPERR03G27680.3">
    <property type="protein sequence ID" value="LPERR03G27680.3"/>
    <property type="gene ID" value="LPERR03G27680"/>
</dbReference>
<evidence type="ECO:0000256" key="1">
    <source>
        <dbReference type="SAM" id="SignalP"/>
    </source>
</evidence>
<sequence>MASTKLSFTFVLLITGLVILGTVESSEAVCNLFCVQGTYITCRNRRGEKLYGCACKCAPPGGKHCVVHYADGSADKC</sequence>
<keyword evidence="3" id="KW-1185">Reference proteome</keyword>
<dbReference type="PANTHER" id="PTHR33832">
    <property type="entry name" value="SERINE-TYPE ENDOPEPTIDASE INHIBITOR"/>
    <property type="match status" value="1"/>
</dbReference>
<reference evidence="2 3" key="1">
    <citation type="submission" date="2012-08" db="EMBL/GenBank/DDBJ databases">
        <title>Oryza genome evolution.</title>
        <authorList>
            <person name="Wing R.A."/>
        </authorList>
    </citation>
    <scope>NUCLEOTIDE SEQUENCE</scope>
</reference>
<evidence type="ECO:0000313" key="2">
    <source>
        <dbReference type="EnsemblPlants" id="LPERR03G27680.3"/>
    </source>
</evidence>
<organism evidence="2 3">
    <name type="scientific">Leersia perrieri</name>
    <dbReference type="NCBI Taxonomy" id="77586"/>
    <lineage>
        <taxon>Eukaryota</taxon>
        <taxon>Viridiplantae</taxon>
        <taxon>Streptophyta</taxon>
        <taxon>Embryophyta</taxon>
        <taxon>Tracheophyta</taxon>
        <taxon>Spermatophyta</taxon>
        <taxon>Magnoliopsida</taxon>
        <taxon>Liliopsida</taxon>
        <taxon>Poales</taxon>
        <taxon>Poaceae</taxon>
        <taxon>BOP clade</taxon>
        <taxon>Oryzoideae</taxon>
        <taxon>Oryzeae</taxon>
        <taxon>Oryzinae</taxon>
        <taxon>Leersia</taxon>
    </lineage>
</organism>
<dbReference type="Gramene" id="LPERR03G27680.3">
    <property type="protein sequence ID" value="LPERR03G27680.3"/>
    <property type="gene ID" value="LPERR03G27680"/>
</dbReference>
<protein>
    <submittedName>
        <fullName evidence="2">Uncharacterized protein</fullName>
    </submittedName>
</protein>
<dbReference type="Proteomes" id="UP000032180">
    <property type="component" value="Chromosome 3"/>
</dbReference>
<keyword evidence="1" id="KW-0732">Signal</keyword>
<accession>A0A0D9VYM9</accession>
<evidence type="ECO:0000313" key="3">
    <source>
        <dbReference type="Proteomes" id="UP000032180"/>
    </source>
</evidence>
<reference evidence="2" key="3">
    <citation type="submission" date="2015-04" db="UniProtKB">
        <authorList>
            <consortium name="EnsemblPlants"/>
        </authorList>
    </citation>
    <scope>IDENTIFICATION</scope>
</reference>
<reference evidence="3" key="2">
    <citation type="submission" date="2013-12" db="EMBL/GenBank/DDBJ databases">
        <authorList>
            <person name="Yu Y."/>
            <person name="Lee S."/>
            <person name="de Baynast K."/>
            <person name="Wissotski M."/>
            <person name="Liu L."/>
            <person name="Talag J."/>
            <person name="Goicoechea J."/>
            <person name="Angelova A."/>
            <person name="Jetty R."/>
            <person name="Kudrna D."/>
            <person name="Golser W."/>
            <person name="Rivera L."/>
            <person name="Zhang J."/>
            <person name="Wing R."/>
        </authorList>
    </citation>
    <scope>NUCLEOTIDE SEQUENCE</scope>
</reference>
<feature type="chain" id="PRO_5002348192" evidence="1">
    <location>
        <begin position="29"/>
        <end position="77"/>
    </location>
</feature>
<dbReference type="InterPro" id="IPR051391">
    <property type="entry name" value="Protease_inhibitor_I20"/>
</dbReference>